<comment type="caution">
    <text evidence="3">The sequence shown here is derived from an EMBL/GenBank/DDBJ whole genome shotgun (WGS) entry which is preliminary data.</text>
</comment>
<dbReference type="Proteomes" id="UP000194236">
    <property type="component" value="Unassembled WGS sequence"/>
</dbReference>
<keyword evidence="2" id="KW-1133">Transmembrane helix</keyword>
<feature type="region of interest" description="Disordered" evidence="1">
    <location>
        <begin position="193"/>
        <end position="227"/>
    </location>
</feature>
<organism evidence="3 4">
    <name type="scientific">Euroglyphus maynei</name>
    <name type="common">Mayne's house dust mite</name>
    <dbReference type="NCBI Taxonomy" id="6958"/>
    <lineage>
        <taxon>Eukaryota</taxon>
        <taxon>Metazoa</taxon>
        <taxon>Ecdysozoa</taxon>
        <taxon>Arthropoda</taxon>
        <taxon>Chelicerata</taxon>
        <taxon>Arachnida</taxon>
        <taxon>Acari</taxon>
        <taxon>Acariformes</taxon>
        <taxon>Sarcoptiformes</taxon>
        <taxon>Astigmata</taxon>
        <taxon>Psoroptidia</taxon>
        <taxon>Analgoidea</taxon>
        <taxon>Pyroglyphidae</taxon>
        <taxon>Pyroglyphinae</taxon>
        <taxon>Euroglyphus</taxon>
    </lineage>
</organism>
<feature type="compositionally biased region" description="Gly residues" evidence="1">
    <location>
        <begin position="217"/>
        <end position="227"/>
    </location>
</feature>
<evidence type="ECO:0000313" key="3">
    <source>
        <dbReference type="EMBL" id="OTF80219.1"/>
    </source>
</evidence>
<dbReference type="EMBL" id="MUJZ01019402">
    <property type="protein sequence ID" value="OTF80219.1"/>
    <property type="molecule type" value="Genomic_DNA"/>
</dbReference>
<feature type="compositionally biased region" description="Low complexity" evidence="1">
    <location>
        <begin position="201"/>
        <end position="211"/>
    </location>
</feature>
<reference evidence="3 4" key="1">
    <citation type="submission" date="2017-03" db="EMBL/GenBank/DDBJ databases">
        <title>Genome Survey of Euroglyphus maynei.</title>
        <authorList>
            <person name="Arlian L.G."/>
            <person name="Morgan M.S."/>
            <person name="Rider S.D."/>
        </authorList>
    </citation>
    <scope>NUCLEOTIDE SEQUENCE [LARGE SCALE GENOMIC DNA]</scope>
    <source>
        <strain evidence="3">Arlian Lab</strain>
        <tissue evidence="3">Whole body</tissue>
    </source>
</reference>
<gene>
    <name evidence="3" type="ORF">BLA29_007089</name>
</gene>
<sequence length="227" mass="26629">MSQNLIRHSFIFLWRTRLRMIFIADETIEYYPDWLEVQNNRFRLPSIETIPLSIYDPAGKILFMLDIKSNEVKIQSIFLDAFPCDIFDMENIISNQQYRHICYGSGKNSIYIETSIERRCLTPKTFEPVNDDEPIHDDHWKQKTTNFHDKSTKIDHSSEFNLNYLWIVLAVIASIFLLIIFYLHRLIPTSTLRQSTRRPSTRSPLSSSPTRNIFRSRGGGGGMSMKN</sequence>
<feature type="transmembrane region" description="Helical" evidence="2">
    <location>
        <begin position="164"/>
        <end position="183"/>
    </location>
</feature>
<protein>
    <submittedName>
        <fullName evidence="3">Uncharacterized protein</fullName>
    </submittedName>
</protein>
<keyword evidence="4" id="KW-1185">Reference proteome</keyword>
<dbReference type="OrthoDB" id="10478242at2759"/>
<evidence type="ECO:0000256" key="1">
    <source>
        <dbReference type="SAM" id="MobiDB-lite"/>
    </source>
</evidence>
<dbReference type="AlphaFoldDB" id="A0A1Y3BH10"/>
<evidence type="ECO:0000256" key="2">
    <source>
        <dbReference type="SAM" id="Phobius"/>
    </source>
</evidence>
<keyword evidence="2" id="KW-0812">Transmembrane</keyword>
<keyword evidence="2" id="KW-0472">Membrane</keyword>
<proteinExistence type="predicted"/>
<name>A0A1Y3BH10_EURMA</name>
<evidence type="ECO:0000313" key="4">
    <source>
        <dbReference type="Proteomes" id="UP000194236"/>
    </source>
</evidence>
<accession>A0A1Y3BH10</accession>